<name>A0A0R3RQY2_9BILA</name>
<proteinExistence type="predicted"/>
<organism evidence="3 4">
    <name type="scientific">Elaeophora elaphi</name>
    <dbReference type="NCBI Taxonomy" id="1147741"/>
    <lineage>
        <taxon>Eukaryota</taxon>
        <taxon>Metazoa</taxon>
        <taxon>Ecdysozoa</taxon>
        <taxon>Nematoda</taxon>
        <taxon>Chromadorea</taxon>
        <taxon>Rhabditida</taxon>
        <taxon>Spirurina</taxon>
        <taxon>Spiruromorpha</taxon>
        <taxon>Filarioidea</taxon>
        <taxon>Onchocercidae</taxon>
        <taxon>Elaeophora</taxon>
    </lineage>
</organism>
<dbReference type="WBParaSite" id="EEL_0000411001-mRNA-1">
    <property type="protein sequence ID" value="EEL_0000411001-mRNA-1"/>
    <property type="gene ID" value="EEL_0000411001"/>
</dbReference>
<dbReference type="AlphaFoldDB" id="A0A0R3RQY2"/>
<keyword evidence="1" id="KW-0863">Zinc-finger</keyword>
<dbReference type="GO" id="GO:0008270">
    <property type="term" value="F:zinc ion binding"/>
    <property type="evidence" value="ECO:0007669"/>
    <property type="project" value="UniProtKB-KW"/>
</dbReference>
<dbReference type="InterPro" id="IPR013087">
    <property type="entry name" value="Znf_C2H2_type"/>
</dbReference>
<dbReference type="Gene3D" id="3.30.160.60">
    <property type="entry name" value="Classic Zinc Finger"/>
    <property type="match status" value="1"/>
</dbReference>
<keyword evidence="1" id="KW-0479">Metal-binding</keyword>
<evidence type="ECO:0000256" key="1">
    <source>
        <dbReference type="PROSITE-ProRule" id="PRU00042"/>
    </source>
</evidence>
<keyword evidence="1" id="KW-0862">Zinc</keyword>
<protein>
    <submittedName>
        <fullName evidence="4">C2H2-type domain-containing protein</fullName>
    </submittedName>
</protein>
<evidence type="ECO:0000259" key="2">
    <source>
        <dbReference type="PROSITE" id="PS50157"/>
    </source>
</evidence>
<reference evidence="4" key="1">
    <citation type="submission" date="2017-02" db="UniProtKB">
        <authorList>
            <consortium name="WormBaseParasite"/>
        </authorList>
    </citation>
    <scope>IDENTIFICATION</scope>
</reference>
<feature type="domain" description="C2H2-type" evidence="2">
    <location>
        <begin position="307"/>
        <end position="334"/>
    </location>
</feature>
<dbReference type="STRING" id="1147741.A0A0R3RQY2"/>
<accession>A0A0R3RQY2</accession>
<dbReference type="SMART" id="SM00355">
    <property type="entry name" value="ZnF_C2H2"/>
    <property type="match status" value="4"/>
</dbReference>
<evidence type="ECO:0000313" key="3">
    <source>
        <dbReference type="Proteomes" id="UP000050640"/>
    </source>
</evidence>
<dbReference type="InterPro" id="IPR036236">
    <property type="entry name" value="Znf_C2H2_sf"/>
</dbReference>
<evidence type="ECO:0000313" key="4">
    <source>
        <dbReference type="WBParaSite" id="EEL_0000411001-mRNA-1"/>
    </source>
</evidence>
<dbReference type="Proteomes" id="UP000050640">
    <property type="component" value="Unplaced"/>
</dbReference>
<keyword evidence="3" id="KW-1185">Reference proteome</keyword>
<dbReference type="SUPFAM" id="SSF57667">
    <property type="entry name" value="beta-beta-alpha zinc fingers"/>
    <property type="match status" value="2"/>
</dbReference>
<dbReference type="PROSITE" id="PS50157">
    <property type="entry name" value="ZINC_FINGER_C2H2_2"/>
    <property type="match status" value="1"/>
</dbReference>
<sequence length="360" mass="41738">MLPPILRAPDHCNALVRRLHQCRQKGELLDCSIRVDTVNGYTKHILAHQIIIHCSSNILNKTPCDVMKKVKNYLLEFELHHSSKFKFTCTDNHLISNGEGMDTSSHAKYAVGMKFIVYGSMLFPDSGIVFHASTEDSRNPSRRQYALDSSSWLQSFIDEAAVTSTVKEVELWRKPTRSTPSDDAGEYKNGVIVPSNEREGWCRNKKYIERVPSGYMCTVCQKVYGRYNSVSYHVTIYHRNPPIRCDEEGCKFSTREARYIHFHKFYRHRVPLPENIDLGKHISKSPAMLEKHINRHLQYCTKTGQEYQCPQCEKQASSQQEMLEHMVMHAEQEEPSFQCEHCKYRSVFFLPRIRRATAAL</sequence>
<dbReference type="PROSITE" id="PS00028">
    <property type="entry name" value="ZINC_FINGER_C2H2_1"/>
    <property type="match status" value="1"/>
</dbReference>